<evidence type="ECO:0000256" key="1">
    <source>
        <dbReference type="SAM" id="Phobius"/>
    </source>
</evidence>
<protein>
    <submittedName>
        <fullName evidence="2">Uncharacterized protein</fullName>
    </submittedName>
</protein>
<dbReference type="EMBL" id="JAAGWK010000005">
    <property type="protein sequence ID" value="NEL53040.1"/>
    <property type="molecule type" value="Genomic_DNA"/>
</dbReference>
<reference evidence="2 3" key="1">
    <citation type="submission" date="2020-02" db="EMBL/GenBank/DDBJ databases">
        <title>The whole genome sequence of CPCC 205119.</title>
        <authorList>
            <person name="Jiang Z."/>
        </authorList>
    </citation>
    <scope>NUCLEOTIDE SEQUENCE [LARGE SCALE GENOMIC DNA]</scope>
    <source>
        <strain evidence="2 3">CPCC 205119</strain>
    </source>
</reference>
<gene>
    <name evidence="2" type="ORF">G1H19_03295</name>
</gene>
<dbReference type="AlphaFoldDB" id="A0A7K3WB40"/>
<dbReference type="Proteomes" id="UP000470470">
    <property type="component" value="Unassembled WGS sequence"/>
</dbReference>
<sequence>MLYAYVALQYHPFDIGEHCELHYGQPFDAKAYLELSSDIPVRQFCNPTFDMVPAYINPVLAISLSAVVISLGRWLRQHFRSRT</sequence>
<organism evidence="2 3">
    <name type="scientific">Goekera deserti</name>
    <dbReference type="NCBI Taxonomy" id="2497753"/>
    <lineage>
        <taxon>Bacteria</taxon>
        <taxon>Bacillati</taxon>
        <taxon>Actinomycetota</taxon>
        <taxon>Actinomycetes</taxon>
        <taxon>Geodermatophilales</taxon>
        <taxon>Geodermatophilaceae</taxon>
        <taxon>Goekera</taxon>
    </lineage>
</organism>
<keyword evidence="1" id="KW-0812">Transmembrane</keyword>
<keyword evidence="1" id="KW-0472">Membrane</keyword>
<keyword evidence="3" id="KW-1185">Reference proteome</keyword>
<keyword evidence="1" id="KW-1133">Transmembrane helix</keyword>
<dbReference type="RefSeq" id="WP_152730223.1">
    <property type="nucleotide sequence ID" value="NZ_JAAGWK010000005.1"/>
</dbReference>
<feature type="transmembrane region" description="Helical" evidence="1">
    <location>
        <begin position="55"/>
        <end position="75"/>
    </location>
</feature>
<evidence type="ECO:0000313" key="2">
    <source>
        <dbReference type="EMBL" id="NEL53040.1"/>
    </source>
</evidence>
<proteinExistence type="predicted"/>
<evidence type="ECO:0000313" key="3">
    <source>
        <dbReference type="Proteomes" id="UP000470470"/>
    </source>
</evidence>
<name>A0A7K3WB40_9ACTN</name>
<comment type="caution">
    <text evidence="2">The sequence shown here is derived from an EMBL/GenBank/DDBJ whole genome shotgun (WGS) entry which is preliminary data.</text>
</comment>
<accession>A0A7K3WB40</accession>